<feature type="domain" description="Dienelactone hydrolase" evidence="1">
    <location>
        <begin position="38"/>
        <end position="242"/>
    </location>
</feature>
<dbReference type="Gene3D" id="3.40.50.1820">
    <property type="entry name" value="alpha/beta hydrolase"/>
    <property type="match status" value="1"/>
</dbReference>
<reference evidence="2" key="2">
    <citation type="submission" date="2020-09" db="EMBL/GenBank/DDBJ databases">
        <title>Reference genome assembly for Australian Ascochyta lentis isolate Al4.</title>
        <authorList>
            <person name="Lee R.C."/>
            <person name="Farfan-Caceres L.M."/>
            <person name="Debler J.W."/>
            <person name="Williams A.H."/>
            <person name="Henares B.M."/>
        </authorList>
    </citation>
    <scope>NUCLEOTIDE SEQUENCE</scope>
    <source>
        <strain evidence="2">Al4</strain>
    </source>
</reference>
<reference evidence="2" key="1">
    <citation type="submission" date="2018-12" db="EMBL/GenBank/DDBJ databases">
        <authorList>
            <person name="Syme R.A."/>
            <person name="Farfan-Caceres L."/>
            <person name="Lichtenzveig J."/>
        </authorList>
    </citation>
    <scope>NUCLEOTIDE SEQUENCE</scope>
    <source>
        <strain evidence="2">Al4</strain>
    </source>
</reference>
<accession>A0A8H7IV77</accession>
<dbReference type="PANTHER" id="PTHR17630:SF55">
    <property type="entry name" value="DIENELACTONE HYDROLASE FAMILY PROTEIN (AFU_ORTHOLOGUE AFUA_1G01900)"/>
    <property type="match status" value="1"/>
</dbReference>
<evidence type="ECO:0000313" key="2">
    <source>
        <dbReference type="EMBL" id="KAF9691295.1"/>
    </source>
</evidence>
<dbReference type="GO" id="GO:0016787">
    <property type="term" value="F:hydrolase activity"/>
    <property type="evidence" value="ECO:0007669"/>
    <property type="project" value="InterPro"/>
</dbReference>
<evidence type="ECO:0000259" key="1">
    <source>
        <dbReference type="Pfam" id="PF01738"/>
    </source>
</evidence>
<sequence>MADSTTFKPCCLTSFQWDGTPAGREEKLAGLPTYVTGNNPHKAVLYIHDALGWRFRTARLLADSYAREANITVYIPDFFGGEVLDAAAICEERWSDIDLAGFANRNARPIREPEMFAAAEEIKAKGYAKLGTVGFCFGGWAVLRLAAVGLVDAGVCAHPSWATKEDFEGVKVPLMLLSPEVDGMFSDEMKEFTFKTLLGKRSVPFEWVHFPGVPHGCLTRGDERVHGEREAMAKGKGATVRWWGEWLG</sequence>
<name>A0A8H7IV77_9PLEO</name>
<evidence type="ECO:0000313" key="3">
    <source>
        <dbReference type="Proteomes" id="UP000651452"/>
    </source>
</evidence>
<protein>
    <recommendedName>
        <fullName evidence="1">Dienelactone hydrolase domain-containing protein</fullName>
    </recommendedName>
</protein>
<dbReference type="OrthoDB" id="10019231at2759"/>
<dbReference type="EMBL" id="RZGK01000021">
    <property type="protein sequence ID" value="KAF9691295.1"/>
    <property type="molecule type" value="Genomic_DNA"/>
</dbReference>
<organism evidence="2 3">
    <name type="scientific">Ascochyta lentis</name>
    <dbReference type="NCBI Taxonomy" id="205686"/>
    <lineage>
        <taxon>Eukaryota</taxon>
        <taxon>Fungi</taxon>
        <taxon>Dikarya</taxon>
        <taxon>Ascomycota</taxon>
        <taxon>Pezizomycotina</taxon>
        <taxon>Dothideomycetes</taxon>
        <taxon>Pleosporomycetidae</taxon>
        <taxon>Pleosporales</taxon>
        <taxon>Pleosporineae</taxon>
        <taxon>Didymellaceae</taxon>
        <taxon>Ascochyta</taxon>
    </lineage>
</organism>
<dbReference type="Proteomes" id="UP000651452">
    <property type="component" value="Unassembled WGS sequence"/>
</dbReference>
<gene>
    <name evidence="2" type="ORF">EKO04_010645</name>
</gene>
<keyword evidence="3" id="KW-1185">Reference proteome</keyword>
<dbReference type="SUPFAM" id="SSF53474">
    <property type="entry name" value="alpha/beta-Hydrolases"/>
    <property type="match status" value="1"/>
</dbReference>
<proteinExistence type="predicted"/>
<dbReference type="InterPro" id="IPR029058">
    <property type="entry name" value="AB_hydrolase_fold"/>
</dbReference>
<dbReference type="AlphaFoldDB" id="A0A8H7IV77"/>
<dbReference type="Pfam" id="PF01738">
    <property type="entry name" value="DLH"/>
    <property type="match status" value="1"/>
</dbReference>
<dbReference type="InterPro" id="IPR002925">
    <property type="entry name" value="Dienelactn_hydro"/>
</dbReference>
<dbReference type="PANTHER" id="PTHR17630">
    <property type="entry name" value="DIENELACTONE HYDROLASE"/>
    <property type="match status" value="1"/>
</dbReference>
<comment type="caution">
    <text evidence="2">The sequence shown here is derived from an EMBL/GenBank/DDBJ whole genome shotgun (WGS) entry which is preliminary data.</text>
</comment>